<dbReference type="Proteomes" id="UP001623600">
    <property type="component" value="Unassembled WGS sequence"/>
</dbReference>
<dbReference type="EMBL" id="JBJIAB010000035">
    <property type="protein sequence ID" value="MFL0167541.1"/>
    <property type="molecule type" value="Genomic_DNA"/>
</dbReference>
<accession>A0ABW8S9J2</accession>
<comment type="caution">
    <text evidence="1">The sequence shown here is derived from an EMBL/GenBank/DDBJ whole genome shotgun (WGS) entry which is preliminary data.</text>
</comment>
<dbReference type="RefSeq" id="WP_406762320.1">
    <property type="nucleotide sequence ID" value="NZ_JBJIAB010000035.1"/>
</dbReference>
<reference evidence="1 2" key="1">
    <citation type="submission" date="2024-11" db="EMBL/GenBank/DDBJ databases">
        <authorList>
            <person name="Heng Y.C."/>
            <person name="Lim A.C.H."/>
            <person name="Lee J.K.Y."/>
            <person name="Kittelmann S."/>
        </authorList>
    </citation>
    <scope>NUCLEOTIDE SEQUENCE [LARGE SCALE GENOMIC DNA]</scope>
    <source>
        <strain evidence="1 2">WILCCON 0112</strain>
    </source>
</reference>
<keyword evidence="2" id="KW-1185">Reference proteome</keyword>
<proteinExistence type="predicted"/>
<name>A0ABW8S9J2_9CLOT</name>
<evidence type="ECO:0000313" key="2">
    <source>
        <dbReference type="Proteomes" id="UP001623600"/>
    </source>
</evidence>
<organism evidence="1 2">
    <name type="scientific">Candidatus Clostridium helianthi</name>
    <dbReference type="NCBI Taxonomy" id="3381660"/>
    <lineage>
        <taxon>Bacteria</taxon>
        <taxon>Bacillati</taxon>
        <taxon>Bacillota</taxon>
        <taxon>Clostridia</taxon>
        <taxon>Eubacteriales</taxon>
        <taxon>Clostridiaceae</taxon>
        <taxon>Clostridium</taxon>
    </lineage>
</organism>
<sequence>MKQLKEGMIFPRDMDTLEVIQEVEVYLGFPHKNINEMSDLKLHEYINQLTLLFI</sequence>
<evidence type="ECO:0000313" key="1">
    <source>
        <dbReference type="EMBL" id="MFL0167541.1"/>
    </source>
</evidence>
<gene>
    <name evidence="1" type="ORF">ACJDTP_20945</name>
</gene>
<protein>
    <submittedName>
        <fullName evidence="1">Uncharacterized protein</fullName>
    </submittedName>
</protein>